<dbReference type="Gene3D" id="3.90.550.10">
    <property type="entry name" value="Spore Coat Polysaccharide Biosynthesis Protein SpsA, Chain A"/>
    <property type="match status" value="1"/>
</dbReference>
<dbReference type="InterPro" id="IPR029044">
    <property type="entry name" value="Nucleotide-diphossugar_trans"/>
</dbReference>
<name>A0ABP8AVG6_9MICO</name>
<protein>
    <recommendedName>
        <fullName evidence="1">Glycosyltransferase 2-like domain-containing protein</fullName>
    </recommendedName>
</protein>
<comment type="caution">
    <text evidence="2">The sequence shown here is derived from an EMBL/GenBank/DDBJ whole genome shotgun (WGS) entry which is preliminary data.</text>
</comment>
<dbReference type="PANTHER" id="PTHR43685">
    <property type="entry name" value="GLYCOSYLTRANSFERASE"/>
    <property type="match status" value="1"/>
</dbReference>
<accession>A0ABP8AVG6</accession>
<dbReference type="InterPro" id="IPR001173">
    <property type="entry name" value="Glyco_trans_2-like"/>
</dbReference>
<dbReference type="RefSeq" id="WP_344776894.1">
    <property type="nucleotide sequence ID" value="NZ_BAABBX010000015.1"/>
</dbReference>
<dbReference type="SUPFAM" id="SSF53448">
    <property type="entry name" value="Nucleotide-diphospho-sugar transferases"/>
    <property type="match status" value="1"/>
</dbReference>
<dbReference type="EMBL" id="BAABBX010000015">
    <property type="protein sequence ID" value="GAA4191522.1"/>
    <property type="molecule type" value="Genomic_DNA"/>
</dbReference>
<proteinExistence type="predicted"/>
<sequence>MPPDPEPPAVSVVIATNRSGPYLAEAIASVLAQTAPAHELIVVDDGSPQPALVDEAVAGVPGARVIHQGPRGVSVARNVGAAGAHGNYLAFLDDDDRWHPTRLEAQLAAFGAAPDAVAGYCGLQTIDATGERVLAPADQTAVGSHLDVARRVTGILAPNLLIRRSAFDAVGGFHSQIRFAEDLDLVLRLAELGPFAFAPGALVDYRLTGSNTTARHRELAQGIDRVLRLHLAAADERHDGELAAALRASLAANERYVWWASLRAARAAAAQRRPARAVGEVLWAARSAPLGPVRGVVHRLEAGLGARWGPRRG</sequence>
<dbReference type="Proteomes" id="UP001500213">
    <property type="component" value="Unassembled WGS sequence"/>
</dbReference>
<dbReference type="Pfam" id="PF00535">
    <property type="entry name" value="Glycos_transf_2"/>
    <property type="match status" value="1"/>
</dbReference>
<dbReference type="PANTHER" id="PTHR43685:SF2">
    <property type="entry name" value="GLYCOSYLTRANSFERASE 2-LIKE DOMAIN-CONTAINING PROTEIN"/>
    <property type="match status" value="1"/>
</dbReference>
<reference evidence="3" key="1">
    <citation type="journal article" date="2019" name="Int. J. Syst. Evol. Microbiol.">
        <title>The Global Catalogue of Microorganisms (GCM) 10K type strain sequencing project: providing services to taxonomists for standard genome sequencing and annotation.</title>
        <authorList>
            <consortium name="The Broad Institute Genomics Platform"/>
            <consortium name="The Broad Institute Genome Sequencing Center for Infectious Disease"/>
            <person name="Wu L."/>
            <person name="Ma J."/>
        </authorList>
    </citation>
    <scope>NUCLEOTIDE SEQUENCE [LARGE SCALE GENOMIC DNA]</scope>
    <source>
        <strain evidence="3">JCM 17593</strain>
    </source>
</reference>
<keyword evidence="3" id="KW-1185">Reference proteome</keyword>
<dbReference type="CDD" id="cd00761">
    <property type="entry name" value="Glyco_tranf_GTA_type"/>
    <property type="match status" value="1"/>
</dbReference>
<evidence type="ECO:0000313" key="3">
    <source>
        <dbReference type="Proteomes" id="UP001500213"/>
    </source>
</evidence>
<organism evidence="2 3">
    <name type="scientific">Gryllotalpicola kribbensis</name>
    <dbReference type="NCBI Taxonomy" id="993084"/>
    <lineage>
        <taxon>Bacteria</taxon>
        <taxon>Bacillati</taxon>
        <taxon>Actinomycetota</taxon>
        <taxon>Actinomycetes</taxon>
        <taxon>Micrococcales</taxon>
        <taxon>Microbacteriaceae</taxon>
        <taxon>Gryllotalpicola</taxon>
    </lineage>
</organism>
<evidence type="ECO:0000313" key="2">
    <source>
        <dbReference type="EMBL" id="GAA4191522.1"/>
    </source>
</evidence>
<dbReference type="InterPro" id="IPR050834">
    <property type="entry name" value="Glycosyltransf_2"/>
</dbReference>
<evidence type="ECO:0000259" key="1">
    <source>
        <dbReference type="Pfam" id="PF00535"/>
    </source>
</evidence>
<feature type="domain" description="Glycosyltransferase 2-like" evidence="1">
    <location>
        <begin position="11"/>
        <end position="135"/>
    </location>
</feature>
<gene>
    <name evidence="2" type="ORF">GCM10022288_22490</name>
</gene>